<dbReference type="PANTHER" id="PTHR45614:SF25">
    <property type="entry name" value="MYB PROTEIN"/>
    <property type="match status" value="1"/>
</dbReference>
<dbReference type="GO" id="GO:0005634">
    <property type="term" value="C:nucleus"/>
    <property type="evidence" value="ECO:0007669"/>
    <property type="project" value="UniProtKB-SubCell"/>
</dbReference>
<organism evidence="7 8">
    <name type="scientific">Cercophora newfieldiana</name>
    <dbReference type="NCBI Taxonomy" id="92897"/>
    <lineage>
        <taxon>Eukaryota</taxon>
        <taxon>Fungi</taxon>
        <taxon>Dikarya</taxon>
        <taxon>Ascomycota</taxon>
        <taxon>Pezizomycotina</taxon>
        <taxon>Sordariomycetes</taxon>
        <taxon>Sordariomycetidae</taxon>
        <taxon>Sordariales</taxon>
        <taxon>Lasiosphaeriaceae</taxon>
        <taxon>Cercophora</taxon>
    </lineage>
</organism>
<dbReference type="PANTHER" id="PTHR45614">
    <property type="entry name" value="MYB PROTEIN-RELATED"/>
    <property type="match status" value="1"/>
</dbReference>
<evidence type="ECO:0000256" key="1">
    <source>
        <dbReference type="ARBA" id="ARBA00004123"/>
    </source>
</evidence>
<name>A0AA39YHT5_9PEZI</name>
<dbReference type="SMART" id="SM00717">
    <property type="entry name" value="SANT"/>
    <property type="match status" value="2"/>
</dbReference>
<evidence type="ECO:0000313" key="8">
    <source>
        <dbReference type="Proteomes" id="UP001174936"/>
    </source>
</evidence>
<dbReference type="GO" id="GO:1902584">
    <property type="term" value="P:positive regulation of response to water deprivation"/>
    <property type="evidence" value="ECO:0007669"/>
    <property type="project" value="UniProtKB-ARBA"/>
</dbReference>
<feature type="domain" description="Myb-like" evidence="5">
    <location>
        <begin position="2"/>
        <end position="53"/>
    </location>
</feature>
<evidence type="ECO:0000256" key="2">
    <source>
        <dbReference type="ARBA" id="ARBA00022737"/>
    </source>
</evidence>
<comment type="subcellular location">
    <subcellularLocation>
        <location evidence="1">Nucleus</location>
    </subcellularLocation>
</comment>
<keyword evidence="8" id="KW-1185">Reference proteome</keyword>
<dbReference type="SUPFAM" id="SSF46689">
    <property type="entry name" value="Homeodomain-like"/>
    <property type="match status" value="1"/>
</dbReference>
<accession>A0AA39YHT5</accession>
<keyword evidence="7" id="KW-0371">Homeobox</keyword>
<dbReference type="GO" id="GO:1901002">
    <property type="term" value="P:positive regulation of response to salt stress"/>
    <property type="evidence" value="ECO:0007669"/>
    <property type="project" value="UniProtKB-ARBA"/>
</dbReference>
<feature type="domain" description="HTH myb-type" evidence="6">
    <location>
        <begin position="2"/>
        <end position="57"/>
    </location>
</feature>
<dbReference type="Proteomes" id="UP001174936">
    <property type="component" value="Unassembled WGS sequence"/>
</dbReference>
<dbReference type="CDD" id="cd00167">
    <property type="entry name" value="SANT"/>
    <property type="match status" value="2"/>
</dbReference>
<dbReference type="Pfam" id="PF13921">
    <property type="entry name" value="Myb_DNA-bind_6"/>
    <property type="match status" value="1"/>
</dbReference>
<dbReference type="InterPro" id="IPR050560">
    <property type="entry name" value="MYB_TF"/>
</dbReference>
<dbReference type="EMBL" id="JAULSV010000002">
    <property type="protein sequence ID" value="KAK0652892.1"/>
    <property type="molecule type" value="Genomic_DNA"/>
</dbReference>
<feature type="non-terminal residue" evidence="7">
    <location>
        <position position="109"/>
    </location>
</feature>
<dbReference type="GO" id="GO:1902806">
    <property type="term" value="P:regulation of cell cycle G1/S phase transition"/>
    <property type="evidence" value="ECO:0007669"/>
    <property type="project" value="UniProtKB-ARBA"/>
</dbReference>
<comment type="caution">
    <text evidence="7">The sequence shown here is derived from an EMBL/GenBank/DDBJ whole genome shotgun (WGS) entry which is preliminary data.</text>
</comment>
<dbReference type="AlphaFoldDB" id="A0AA39YHT5"/>
<feature type="domain" description="HTH myb-type" evidence="6">
    <location>
        <begin position="58"/>
        <end position="108"/>
    </location>
</feature>
<keyword evidence="4" id="KW-0539">Nucleus</keyword>
<evidence type="ECO:0000259" key="5">
    <source>
        <dbReference type="PROSITE" id="PS50090"/>
    </source>
</evidence>
<dbReference type="PROSITE" id="PS50090">
    <property type="entry name" value="MYB_LIKE"/>
    <property type="match status" value="2"/>
</dbReference>
<evidence type="ECO:0000259" key="6">
    <source>
        <dbReference type="PROSITE" id="PS51294"/>
    </source>
</evidence>
<feature type="domain" description="Myb-like" evidence="5">
    <location>
        <begin position="54"/>
        <end position="101"/>
    </location>
</feature>
<gene>
    <name evidence="7" type="ORF">B0T16DRAFT_312142</name>
</gene>
<dbReference type="PROSITE" id="PS51294">
    <property type="entry name" value="HTH_MYB"/>
    <property type="match status" value="2"/>
</dbReference>
<dbReference type="Gene3D" id="1.10.10.60">
    <property type="entry name" value="Homeodomain-like"/>
    <property type="match status" value="2"/>
</dbReference>
<dbReference type="GO" id="GO:2000037">
    <property type="term" value="P:regulation of stomatal complex patterning"/>
    <property type="evidence" value="ECO:0007669"/>
    <property type="project" value="UniProtKB-ARBA"/>
</dbReference>
<dbReference type="GO" id="GO:0000981">
    <property type="term" value="F:DNA-binding transcription factor activity, RNA polymerase II-specific"/>
    <property type="evidence" value="ECO:0007669"/>
    <property type="project" value="TreeGrafter"/>
</dbReference>
<keyword evidence="2" id="KW-0677">Repeat</keyword>
<proteinExistence type="predicted"/>
<evidence type="ECO:0000313" key="7">
    <source>
        <dbReference type="EMBL" id="KAK0652892.1"/>
    </source>
</evidence>
<dbReference type="GO" id="GO:0045944">
    <property type="term" value="P:positive regulation of transcription by RNA polymerase II"/>
    <property type="evidence" value="ECO:0007669"/>
    <property type="project" value="TreeGrafter"/>
</dbReference>
<dbReference type="InterPro" id="IPR001005">
    <property type="entry name" value="SANT/Myb"/>
</dbReference>
<reference evidence="7" key="1">
    <citation type="submission" date="2023-06" db="EMBL/GenBank/DDBJ databases">
        <title>Genome-scale phylogeny and comparative genomics of the fungal order Sordariales.</title>
        <authorList>
            <consortium name="Lawrence Berkeley National Laboratory"/>
            <person name="Hensen N."/>
            <person name="Bonometti L."/>
            <person name="Westerberg I."/>
            <person name="Brannstrom I.O."/>
            <person name="Guillou S."/>
            <person name="Cros-Aarteil S."/>
            <person name="Calhoun S."/>
            <person name="Haridas S."/>
            <person name="Kuo A."/>
            <person name="Mondo S."/>
            <person name="Pangilinan J."/>
            <person name="Riley R."/>
            <person name="Labutti K."/>
            <person name="Andreopoulos B."/>
            <person name="Lipzen A."/>
            <person name="Chen C."/>
            <person name="Yanf M."/>
            <person name="Daum C."/>
            <person name="Ng V."/>
            <person name="Clum A."/>
            <person name="Steindorff A."/>
            <person name="Ohm R."/>
            <person name="Martin F."/>
            <person name="Silar P."/>
            <person name="Natvig D."/>
            <person name="Lalanne C."/>
            <person name="Gautier V."/>
            <person name="Ament-Velasquez S.L."/>
            <person name="Kruys A."/>
            <person name="Hutchinson M.I."/>
            <person name="Powell A.J."/>
            <person name="Barry K."/>
            <person name="Miller A.N."/>
            <person name="Grigoriev I.V."/>
            <person name="Debuchy R."/>
            <person name="Gladieux P."/>
            <person name="Thoren M.H."/>
            <person name="Johannesson H."/>
        </authorList>
    </citation>
    <scope>NUCLEOTIDE SEQUENCE</scope>
    <source>
        <strain evidence="7">SMH2532-1</strain>
    </source>
</reference>
<dbReference type="GO" id="GO:0032875">
    <property type="term" value="P:regulation of DNA endoreduplication"/>
    <property type="evidence" value="ECO:0007669"/>
    <property type="project" value="UniProtKB-ARBA"/>
</dbReference>
<dbReference type="GO" id="GO:0000278">
    <property type="term" value="P:mitotic cell cycle"/>
    <property type="evidence" value="ECO:0007669"/>
    <property type="project" value="TreeGrafter"/>
</dbReference>
<evidence type="ECO:0000256" key="4">
    <source>
        <dbReference type="ARBA" id="ARBA00023242"/>
    </source>
</evidence>
<sequence length="109" mass="12910">MTHSHRRGPWSQLEDSTLMSLVHNQGALNWVRIASMLGSRTPKQCRERYHQNLKPTLNHDPITPEEGQLIERYVNEIGKRWAEIARRLRGRSDNAVKNWWNGSQNRRKR</sequence>
<dbReference type="GO" id="GO:0033993">
    <property type="term" value="P:response to lipid"/>
    <property type="evidence" value="ECO:0007669"/>
    <property type="project" value="UniProtKB-ARBA"/>
</dbReference>
<dbReference type="InterPro" id="IPR009057">
    <property type="entry name" value="Homeodomain-like_sf"/>
</dbReference>
<dbReference type="GO" id="GO:0050891">
    <property type="term" value="P:multicellular organismal-level water homeostasis"/>
    <property type="evidence" value="ECO:0007669"/>
    <property type="project" value="UniProtKB-ARBA"/>
</dbReference>
<protein>
    <submittedName>
        <fullName evidence="7">Homeodomain-like protein</fullName>
    </submittedName>
</protein>
<dbReference type="FunFam" id="1.10.10.60:FF:000355">
    <property type="entry name" value="Transcription factor MYB124"/>
    <property type="match status" value="1"/>
</dbReference>
<evidence type="ECO:0000256" key="3">
    <source>
        <dbReference type="ARBA" id="ARBA00023125"/>
    </source>
</evidence>
<dbReference type="InterPro" id="IPR017930">
    <property type="entry name" value="Myb_dom"/>
</dbReference>
<dbReference type="GO" id="GO:0000978">
    <property type="term" value="F:RNA polymerase II cis-regulatory region sequence-specific DNA binding"/>
    <property type="evidence" value="ECO:0007669"/>
    <property type="project" value="TreeGrafter"/>
</dbReference>
<keyword evidence="3 7" id="KW-0238">DNA-binding</keyword>